<dbReference type="Proteomes" id="UP000008177">
    <property type="component" value="Unplaced contigs"/>
</dbReference>
<dbReference type="InParanoid" id="G2YT74"/>
<organism evidence="1 2">
    <name type="scientific">Botryotinia fuckeliana (strain T4)</name>
    <name type="common">Noble rot fungus</name>
    <name type="synonym">Botrytis cinerea</name>
    <dbReference type="NCBI Taxonomy" id="999810"/>
    <lineage>
        <taxon>Eukaryota</taxon>
        <taxon>Fungi</taxon>
        <taxon>Dikarya</taxon>
        <taxon>Ascomycota</taxon>
        <taxon>Pezizomycotina</taxon>
        <taxon>Leotiomycetes</taxon>
        <taxon>Helotiales</taxon>
        <taxon>Sclerotiniaceae</taxon>
        <taxon>Botrytis</taxon>
    </lineage>
</organism>
<gene>
    <name evidence="1" type="ORF">BofuT4_uP162670.1</name>
</gene>
<proteinExistence type="predicted"/>
<accession>G2YT74</accession>
<protein>
    <submittedName>
        <fullName evidence="1">Uncharacterized protein</fullName>
    </submittedName>
</protein>
<evidence type="ECO:0000313" key="2">
    <source>
        <dbReference type="Proteomes" id="UP000008177"/>
    </source>
</evidence>
<name>G2YT74_BOTF4</name>
<dbReference type="AlphaFoldDB" id="G2YT74"/>
<dbReference type="EMBL" id="FQ790352">
    <property type="protein sequence ID" value="CCD54978.1"/>
    <property type="molecule type" value="Genomic_DNA"/>
</dbReference>
<dbReference type="HOGENOM" id="CLU_2849462_0_0_1"/>
<evidence type="ECO:0000313" key="1">
    <source>
        <dbReference type="EMBL" id="CCD54978.1"/>
    </source>
</evidence>
<reference evidence="2" key="1">
    <citation type="journal article" date="2011" name="PLoS Genet.">
        <title>Genomic analysis of the necrotrophic fungal pathogens Sclerotinia sclerotiorum and Botrytis cinerea.</title>
        <authorList>
            <person name="Amselem J."/>
            <person name="Cuomo C.A."/>
            <person name="van Kan J.A."/>
            <person name="Viaud M."/>
            <person name="Benito E.P."/>
            <person name="Couloux A."/>
            <person name="Coutinho P.M."/>
            <person name="de Vries R.P."/>
            <person name="Dyer P.S."/>
            <person name="Fillinger S."/>
            <person name="Fournier E."/>
            <person name="Gout L."/>
            <person name="Hahn M."/>
            <person name="Kohn L."/>
            <person name="Lapalu N."/>
            <person name="Plummer K.M."/>
            <person name="Pradier J.M."/>
            <person name="Quevillon E."/>
            <person name="Sharon A."/>
            <person name="Simon A."/>
            <person name="ten Have A."/>
            <person name="Tudzynski B."/>
            <person name="Tudzynski P."/>
            <person name="Wincker P."/>
            <person name="Andrew M."/>
            <person name="Anthouard V."/>
            <person name="Beever R.E."/>
            <person name="Beffa R."/>
            <person name="Benoit I."/>
            <person name="Bouzid O."/>
            <person name="Brault B."/>
            <person name="Chen Z."/>
            <person name="Choquer M."/>
            <person name="Collemare J."/>
            <person name="Cotton P."/>
            <person name="Danchin E.G."/>
            <person name="Da Silva C."/>
            <person name="Gautier A."/>
            <person name="Giraud C."/>
            <person name="Giraud T."/>
            <person name="Gonzalez C."/>
            <person name="Grossetete S."/>
            <person name="Guldener U."/>
            <person name="Henrissat B."/>
            <person name="Howlett B.J."/>
            <person name="Kodira C."/>
            <person name="Kretschmer M."/>
            <person name="Lappartient A."/>
            <person name="Leroch M."/>
            <person name="Levis C."/>
            <person name="Mauceli E."/>
            <person name="Neuveglise C."/>
            <person name="Oeser B."/>
            <person name="Pearson M."/>
            <person name="Poulain J."/>
            <person name="Poussereau N."/>
            <person name="Quesneville H."/>
            <person name="Rascle C."/>
            <person name="Schumacher J."/>
            <person name="Segurens B."/>
            <person name="Sexton A."/>
            <person name="Silva E."/>
            <person name="Sirven C."/>
            <person name="Soanes D.M."/>
            <person name="Talbot N.J."/>
            <person name="Templeton M."/>
            <person name="Yandava C."/>
            <person name="Yarden O."/>
            <person name="Zeng Q."/>
            <person name="Rollins J.A."/>
            <person name="Lebrun M.H."/>
            <person name="Dickman M."/>
        </authorList>
    </citation>
    <scope>NUCLEOTIDE SEQUENCE [LARGE SCALE GENOMIC DNA]</scope>
    <source>
        <strain evidence="2">T4</strain>
    </source>
</reference>
<sequence>MIVGPQEEKTPTAQKPVNHTRRSIHWPFYLAFRLKTTFIPSKSQEAITKLLASLDCEPSRVIATY</sequence>